<protein>
    <submittedName>
        <fullName evidence="2">Uncharacterized protein</fullName>
    </submittedName>
</protein>
<accession>A0ABR4LRW7</accession>
<dbReference type="RefSeq" id="XP_070886185.1">
    <property type="nucleotide sequence ID" value="XM_071024276.1"/>
</dbReference>
<dbReference type="EMBL" id="JBFXLQ010000020">
    <property type="protein sequence ID" value="KAL2867206.1"/>
    <property type="molecule type" value="Genomic_DNA"/>
</dbReference>
<gene>
    <name evidence="2" type="ORF">BJX67DRAFT_107967</name>
</gene>
<organism evidence="2 3">
    <name type="scientific">Aspergillus lucknowensis</name>
    <dbReference type="NCBI Taxonomy" id="176173"/>
    <lineage>
        <taxon>Eukaryota</taxon>
        <taxon>Fungi</taxon>
        <taxon>Dikarya</taxon>
        <taxon>Ascomycota</taxon>
        <taxon>Pezizomycotina</taxon>
        <taxon>Eurotiomycetes</taxon>
        <taxon>Eurotiomycetidae</taxon>
        <taxon>Eurotiales</taxon>
        <taxon>Aspergillaceae</taxon>
        <taxon>Aspergillus</taxon>
        <taxon>Aspergillus subgen. Nidulantes</taxon>
    </lineage>
</organism>
<dbReference type="GeneID" id="98139348"/>
<sequence>MKGADPKESEICQKGENGKAKKRKLDEWSWKHIRSRARAICPGSKRERRSSKALDGSLSAQSFCKSATNSCPKLPHGRDGQNDWILVWLMERTKDLPFPAPGMFRGTGSPASRTGIVSPLDPGVILVNDKKAEKPQKDAKVGPSTEHRCWTNIIELLRLFLPPERVDSGSRNESFTAASCPKFEKAAAACCSFAILH</sequence>
<feature type="region of interest" description="Disordered" evidence="1">
    <location>
        <begin position="1"/>
        <end position="25"/>
    </location>
</feature>
<name>A0ABR4LRW7_9EURO</name>
<evidence type="ECO:0000313" key="2">
    <source>
        <dbReference type="EMBL" id="KAL2867206.1"/>
    </source>
</evidence>
<comment type="caution">
    <text evidence="2">The sequence shown here is derived from an EMBL/GenBank/DDBJ whole genome shotgun (WGS) entry which is preliminary data.</text>
</comment>
<keyword evidence="3" id="KW-1185">Reference proteome</keyword>
<dbReference type="Proteomes" id="UP001610432">
    <property type="component" value="Unassembled WGS sequence"/>
</dbReference>
<proteinExistence type="predicted"/>
<evidence type="ECO:0000313" key="3">
    <source>
        <dbReference type="Proteomes" id="UP001610432"/>
    </source>
</evidence>
<evidence type="ECO:0000256" key="1">
    <source>
        <dbReference type="SAM" id="MobiDB-lite"/>
    </source>
</evidence>
<reference evidence="2 3" key="1">
    <citation type="submission" date="2024-07" db="EMBL/GenBank/DDBJ databases">
        <title>Section-level genome sequencing and comparative genomics of Aspergillus sections Usti and Cavernicolus.</title>
        <authorList>
            <consortium name="Lawrence Berkeley National Laboratory"/>
            <person name="Nybo J.L."/>
            <person name="Vesth T.C."/>
            <person name="Theobald S."/>
            <person name="Frisvad J.C."/>
            <person name="Larsen T.O."/>
            <person name="Kjaerboelling I."/>
            <person name="Rothschild-Mancinelli K."/>
            <person name="Lyhne E.K."/>
            <person name="Kogle M.E."/>
            <person name="Barry K."/>
            <person name="Clum A."/>
            <person name="Na H."/>
            <person name="Ledsgaard L."/>
            <person name="Lin J."/>
            <person name="Lipzen A."/>
            <person name="Kuo A."/>
            <person name="Riley R."/>
            <person name="Mondo S."/>
            <person name="Labutti K."/>
            <person name="Haridas S."/>
            <person name="Pangalinan J."/>
            <person name="Salamov A.A."/>
            <person name="Simmons B.A."/>
            <person name="Magnuson J.K."/>
            <person name="Chen J."/>
            <person name="Drula E."/>
            <person name="Henrissat B."/>
            <person name="Wiebenga A."/>
            <person name="Lubbers R.J."/>
            <person name="Gomes A.C."/>
            <person name="Macurrencykelacurrency M.R."/>
            <person name="Stajich J."/>
            <person name="Grigoriev I.V."/>
            <person name="Mortensen U.H."/>
            <person name="De Vries R.P."/>
            <person name="Baker S.E."/>
            <person name="Andersen M.R."/>
        </authorList>
    </citation>
    <scope>NUCLEOTIDE SEQUENCE [LARGE SCALE GENOMIC DNA]</scope>
    <source>
        <strain evidence="2 3">CBS 449.75</strain>
    </source>
</reference>